<comment type="caution">
    <text evidence="3">The sequence shown here is derived from an EMBL/GenBank/DDBJ whole genome shotgun (WGS) entry which is preliminary data.</text>
</comment>
<organism evidence="3">
    <name type="scientific">Geoglobus ahangari</name>
    <dbReference type="NCBI Taxonomy" id="113653"/>
    <lineage>
        <taxon>Archaea</taxon>
        <taxon>Methanobacteriati</taxon>
        <taxon>Methanobacteriota</taxon>
        <taxon>Archaeoglobi</taxon>
        <taxon>Archaeoglobales</taxon>
        <taxon>Archaeoglobaceae</taxon>
        <taxon>Geoglobus</taxon>
    </lineage>
</organism>
<dbReference type="EMBL" id="DTAK01000020">
    <property type="protein sequence ID" value="HGU59284.1"/>
    <property type="molecule type" value="Genomic_DNA"/>
</dbReference>
<dbReference type="Gene3D" id="3.40.50.11600">
    <property type="match status" value="1"/>
</dbReference>
<dbReference type="AlphaFoldDB" id="A0A7C4S8C7"/>
<evidence type="ECO:0000313" key="3">
    <source>
        <dbReference type="EMBL" id="HGU59284.1"/>
    </source>
</evidence>
<name>A0A7C4S8C7_9EURY</name>
<gene>
    <name evidence="3" type="ORF">ENT89_03740</name>
    <name evidence="2" type="ORF">ENX77_03905</name>
</gene>
<sequence>MRYADIYLDKIDLSKYKDLEKDSRFKKYFELIEKAEEILPKIPIPELPVPSSVGVIDVGNGDDIFLVTGNSIYTHTLLGAILDFANISAKIISIDTEGYTVDMAVLLEKFRGRKIKEILEREILSPDMLIVPGFASDLKDEIEKETGCKVIVGPVCAVELPLFLILLRSNRL</sequence>
<proteinExistence type="predicted"/>
<evidence type="ECO:0000259" key="1">
    <source>
        <dbReference type="Pfam" id="PF03599"/>
    </source>
</evidence>
<feature type="domain" description="CO dehydrogenase/acetyl-CoA synthase delta subunit TIM barrel" evidence="1">
    <location>
        <begin position="47"/>
        <end position="157"/>
    </location>
</feature>
<dbReference type="Pfam" id="PF03599">
    <property type="entry name" value="CdhD"/>
    <property type="match status" value="1"/>
</dbReference>
<protein>
    <recommendedName>
        <fullName evidence="1">CO dehydrogenase/acetyl-CoA synthase delta subunit TIM barrel domain-containing protein</fullName>
    </recommendedName>
</protein>
<dbReference type="InterPro" id="IPR016041">
    <property type="entry name" value="Ac-CoA_synth_d_su_TIM-brl"/>
</dbReference>
<dbReference type="EMBL" id="DTPI01000028">
    <property type="protein sequence ID" value="HGE66255.1"/>
    <property type="molecule type" value="Genomic_DNA"/>
</dbReference>
<evidence type="ECO:0000313" key="2">
    <source>
        <dbReference type="EMBL" id="HGE66255.1"/>
    </source>
</evidence>
<reference evidence="3" key="1">
    <citation type="journal article" date="2020" name="mSystems">
        <title>Genome- and Community-Level Interaction Insights into Carbon Utilization and Element Cycling Functions of Hydrothermarchaeota in Hydrothermal Sediment.</title>
        <authorList>
            <person name="Zhou Z."/>
            <person name="Liu Y."/>
            <person name="Xu W."/>
            <person name="Pan J."/>
            <person name="Luo Z.H."/>
            <person name="Li M."/>
        </authorList>
    </citation>
    <scope>NUCLEOTIDE SEQUENCE [LARGE SCALE GENOMIC DNA]</scope>
    <source>
        <strain evidence="3">SpSt-62</strain>
        <strain evidence="2">SpSt-97</strain>
    </source>
</reference>
<accession>A0A7C4S8C7</accession>